<feature type="compositionally biased region" description="Polar residues" evidence="1">
    <location>
        <begin position="241"/>
        <end position="251"/>
    </location>
</feature>
<feature type="chain" id="PRO_5028101472" evidence="2">
    <location>
        <begin position="25"/>
        <end position="285"/>
    </location>
</feature>
<dbReference type="GO" id="GO:1990782">
    <property type="term" value="F:protein tyrosine kinase binding"/>
    <property type="evidence" value="ECO:0007669"/>
    <property type="project" value="TreeGrafter"/>
</dbReference>
<dbReference type="AlphaFoldDB" id="A0A6P6PFW3"/>
<organism evidence="4 5">
    <name type="scientific">Carassius auratus</name>
    <name type="common">Goldfish</name>
    <dbReference type="NCBI Taxonomy" id="7957"/>
    <lineage>
        <taxon>Eukaryota</taxon>
        <taxon>Metazoa</taxon>
        <taxon>Chordata</taxon>
        <taxon>Craniata</taxon>
        <taxon>Vertebrata</taxon>
        <taxon>Euteleostomi</taxon>
        <taxon>Actinopterygii</taxon>
        <taxon>Neopterygii</taxon>
        <taxon>Teleostei</taxon>
        <taxon>Ostariophysi</taxon>
        <taxon>Cypriniformes</taxon>
        <taxon>Cyprinidae</taxon>
        <taxon>Cyprininae</taxon>
        <taxon>Carassius</taxon>
    </lineage>
</organism>
<dbReference type="KEGG" id="caua:113098806"/>
<feature type="signal peptide" evidence="2">
    <location>
        <begin position="1"/>
        <end position="24"/>
    </location>
</feature>
<accession>A0A6P6PFW3</accession>
<dbReference type="InterPro" id="IPR003599">
    <property type="entry name" value="Ig_sub"/>
</dbReference>
<feature type="domain" description="Ig-like" evidence="3">
    <location>
        <begin position="35"/>
        <end position="121"/>
    </location>
</feature>
<dbReference type="InterPro" id="IPR036179">
    <property type="entry name" value="Ig-like_dom_sf"/>
</dbReference>
<dbReference type="GO" id="GO:0045121">
    <property type="term" value="C:membrane raft"/>
    <property type="evidence" value="ECO:0007669"/>
    <property type="project" value="TreeGrafter"/>
</dbReference>
<dbReference type="RefSeq" id="XP_026119682.1">
    <property type="nucleotide sequence ID" value="XM_026263897.1"/>
</dbReference>
<reference evidence="5" key="1">
    <citation type="submission" date="2025-08" db="UniProtKB">
        <authorList>
            <consortium name="RefSeq"/>
        </authorList>
    </citation>
    <scope>IDENTIFICATION</scope>
    <source>
        <strain evidence="5">Wakin</strain>
        <tissue evidence="5">Muscle</tissue>
    </source>
</reference>
<dbReference type="InterPro" id="IPR013106">
    <property type="entry name" value="Ig_V-set"/>
</dbReference>
<evidence type="ECO:0000256" key="1">
    <source>
        <dbReference type="SAM" id="MobiDB-lite"/>
    </source>
</evidence>
<sequence>MADKRHMCLLGRIILCALLTGISGAEVTHVFFSSGGDVRLSCNNALSGCTSTTWMYSRPSETAVELIAGGVKKTDTERHERLSLGSDCSLNIKKVTKEDRGLYLCRRYVNTTHHVDDARVSLHVLHVSSSSSQSEIRSGRSLTLSCQLYNDDRVSCATSVRSEGLDLIWVNQAGVNLQTDSRFHISFSSGQCNISLTTTLLNEDHNREWRCHLKLRDQLKTSATYTVKYPTPSETNPPSPVTSSKSASAPTQAGPESAVKINVYCDLKTSLRYTDMCSDNNTTFL</sequence>
<keyword evidence="2" id="KW-0732">Signal</keyword>
<dbReference type="PANTHER" id="PTHR11422">
    <property type="entry name" value="T-CELL SURFACE GLYCOPROTEIN CD4"/>
    <property type="match status" value="1"/>
</dbReference>
<dbReference type="PROSITE" id="PS50835">
    <property type="entry name" value="IG_LIKE"/>
    <property type="match status" value="2"/>
</dbReference>
<dbReference type="GO" id="GO:0009897">
    <property type="term" value="C:external side of plasma membrane"/>
    <property type="evidence" value="ECO:0007669"/>
    <property type="project" value="TreeGrafter"/>
</dbReference>
<dbReference type="Pfam" id="PF07686">
    <property type="entry name" value="V-set"/>
    <property type="match status" value="1"/>
</dbReference>
<dbReference type="Proteomes" id="UP000515129">
    <property type="component" value="Unplaced"/>
</dbReference>
<dbReference type="PANTHER" id="PTHR11422:SF5">
    <property type="entry name" value="DIVERSE IMMUNOGLOBULIN DOMAIN-CONTAINING PROTEIN 1.1 ISOFORM X1-RELATED"/>
    <property type="match status" value="1"/>
</dbReference>
<evidence type="ECO:0000313" key="5">
    <source>
        <dbReference type="RefSeq" id="XP_026119682.1"/>
    </source>
</evidence>
<gene>
    <name evidence="5" type="primary">LOC113098806</name>
</gene>
<feature type="domain" description="Ig-like" evidence="3">
    <location>
        <begin position="125"/>
        <end position="226"/>
    </location>
</feature>
<dbReference type="GeneID" id="113098806"/>
<dbReference type="GO" id="GO:0042110">
    <property type="term" value="P:T cell activation"/>
    <property type="evidence" value="ECO:0007669"/>
    <property type="project" value="TreeGrafter"/>
</dbReference>
<dbReference type="InterPro" id="IPR013783">
    <property type="entry name" value="Ig-like_fold"/>
</dbReference>
<dbReference type="GO" id="GO:0042289">
    <property type="term" value="F:MHC class II protein binding"/>
    <property type="evidence" value="ECO:0007669"/>
    <property type="project" value="TreeGrafter"/>
</dbReference>
<evidence type="ECO:0000256" key="2">
    <source>
        <dbReference type="SAM" id="SignalP"/>
    </source>
</evidence>
<keyword evidence="4" id="KW-1185">Reference proteome</keyword>
<dbReference type="SMART" id="SM00409">
    <property type="entry name" value="IG"/>
    <property type="match status" value="2"/>
</dbReference>
<dbReference type="OrthoDB" id="8444542at2759"/>
<dbReference type="GO" id="GO:0070374">
    <property type="term" value="P:positive regulation of ERK1 and ERK2 cascade"/>
    <property type="evidence" value="ECO:0007669"/>
    <property type="project" value="TreeGrafter"/>
</dbReference>
<feature type="region of interest" description="Disordered" evidence="1">
    <location>
        <begin position="226"/>
        <end position="253"/>
    </location>
</feature>
<dbReference type="SUPFAM" id="SSF48726">
    <property type="entry name" value="Immunoglobulin"/>
    <property type="match status" value="1"/>
</dbReference>
<proteinExistence type="predicted"/>
<dbReference type="Gene3D" id="2.60.40.10">
    <property type="entry name" value="Immunoglobulins"/>
    <property type="match status" value="1"/>
</dbReference>
<name>A0A6P6PFW3_CARAU</name>
<evidence type="ECO:0000313" key="4">
    <source>
        <dbReference type="Proteomes" id="UP000515129"/>
    </source>
</evidence>
<dbReference type="InterPro" id="IPR007110">
    <property type="entry name" value="Ig-like_dom"/>
</dbReference>
<evidence type="ECO:0000259" key="3">
    <source>
        <dbReference type="PROSITE" id="PS50835"/>
    </source>
</evidence>
<dbReference type="GO" id="GO:0035723">
    <property type="term" value="P:interleukin-15-mediated signaling pathway"/>
    <property type="evidence" value="ECO:0007669"/>
    <property type="project" value="TreeGrafter"/>
</dbReference>
<protein>
    <submittedName>
        <fullName evidence="5">Uncharacterized protein LOC113098806</fullName>
    </submittedName>
</protein>